<gene>
    <name evidence="1" type="ordered locus">AciPR4_4266</name>
</gene>
<dbReference type="KEGG" id="tsa:AciPR4_4266"/>
<organism evidence="1 2">
    <name type="scientific">Terriglobus saanensis (strain ATCC BAA-1853 / DSM 23119 / SP1PR4)</name>
    <dbReference type="NCBI Taxonomy" id="401053"/>
    <lineage>
        <taxon>Bacteria</taxon>
        <taxon>Pseudomonadati</taxon>
        <taxon>Acidobacteriota</taxon>
        <taxon>Terriglobia</taxon>
        <taxon>Terriglobales</taxon>
        <taxon>Acidobacteriaceae</taxon>
        <taxon>Terriglobus</taxon>
    </lineage>
</organism>
<evidence type="ECO:0000313" key="1">
    <source>
        <dbReference type="EMBL" id="ADV85009.1"/>
    </source>
</evidence>
<evidence type="ECO:0000313" key="2">
    <source>
        <dbReference type="Proteomes" id="UP000006844"/>
    </source>
</evidence>
<name>E8V6Y5_TERSS</name>
<keyword evidence="2" id="KW-1185">Reference proteome</keyword>
<protein>
    <submittedName>
        <fullName evidence="1">Uncharacterized protein</fullName>
    </submittedName>
</protein>
<reference evidence="1 2" key="1">
    <citation type="journal article" date="2012" name="Stand. Genomic Sci.">
        <title>Complete genome sequence of Terriglobus saanensis type strain SP1PR4(T), an Acidobacteria from tundra soil.</title>
        <authorList>
            <person name="Rawat S.R."/>
            <person name="Mannisto M.K."/>
            <person name="Starovoytov V."/>
            <person name="Goodwin L."/>
            <person name="Nolan M."/>
            <person name="Hauser L."/>
            <person name="Land M."/>
            <person name="Davenport K.W."/>
            <person name="Woyke T."/>
            <person name="Haggblom M.M."/>
        </authorList>
    </citation>
    <scope>NUCLEOTIDE SEQUENCE</scope>
    <source>
        <strain evidence="2">ATCC BAA-1853 / DSM 23119 / SP1PR4</strain>
    </source>
</reference>
<proteinExistence type="predicted"/>
<dbReference type="Proteomes" id="UP000006844">
    <property type="component" value="Chromosome"/>
</dbReference>
<dbReference type="STRING" id="401053.AciPR4_4266"/>
<accession>E8V6Y5</accession>
<sequence length="83" mass="9345">MRVHTRLEAPILNRLFFTLSSSVRVRENSKSNWQRFWGQAGSSNLPTPGSGRFRRLAIATSTLFSLTSPLFSWHVSDHAGTVL</sequence>
<dbReference type="EMBL" id="CP002467">
    <property type="protein sequence ID" value="ADV85009.1"/>
    <property type="molecule type" value="Genomic_DNA"/>
</dbReference>
<dbReference type="AlphaFoldDB" id="E8V6Y5"/>
<dbReference type="HOGENOM" id="CLU_2541453_0_0_0"/>